<reference evidence="2 3" key="1">
    <citation type="submission" date="2019-01" db="EMBL/GenBank/DDBJ databases">
        <authorList>
            <person name="Chen W.-M."/>
        </authorList>
    </citation>
    <scope>NUCLEOTIDE SEQUENCE [LARGE SCALE GENOMIC DNA]</scope>
    <source>
        <strain evidence="2 3">FSY-15</strain>
    </source>
</reference>
<dbReference type="AlphaFoldDB" id="A0A437PM25"/>
<feature type="signal peptide" evidence="1">
    <location>
        <begin position="1"/>
        <end position="41"/>
    </location>
</feature>
<dbReference type="Pfam" id="PF13557">
    <property type="entry name" value="Phenol_MetA_deg"/>
    <property type="match status" value="1"/>
</dbReference>
<organism evidence="2 3">
    <name type="scientific">Sandaracinomonas limnophila</name>
    <dbReference type="NCBI Taxonomy" id="1862386"/>
    <lineage>
        <taxon>Bacteria</taxon>
        <taxon>Pseudomonadati</taxon>
        <taxon>Bacteroidota</taxon>
        <taxon>Cytophagia</taxon>
        <taxon>Cytophagales</taxon>
        <taxon>Flectobacillaceae</taxon>
        <taxon>Sandaracinomonas</taxon>
    </lineage>
</organism>
<keyword evidence="1" id="KW-0732">Signal</keyword>
<accession>A0A437PM25</accession>
<dbReference type="Proteomes" id="UP000282832">
    <property type="component" value="Unassembled WGS sequence"/>
</dbReference>
<evidence type="ECO:0000313" key="3">
    <source>
        <dbReference type="Proteomes" id="UP000282832"/>
    </source>
</evidence>
<keyword evidence="3" id="KW-1185">Reference proteome</keyword>
<sequence>MKLIYFNTCSLDHFFKPQGLKLLVHLLTCLLCSLAHFNTLAQQEGRIETDRPDQTECPFIVKKGYIQAEMGFNKSLDGGQLEYVLPTTLLKYGLSKSIELRYISNLQGSSTFRFHSEALGLKWRLMDPVGWKPRTAVIVHYNFRDEKRDVSDQDLKPHSWSQIVLTLQNDLYKNLGIGYNFGVEFHENGTAEGIYRIAPSINIGKKGYAYAEVFGRLPNNSVTEHWFDGGLAYYASDDLKLDVSAGNSFTNSENWYVAVGVSFRVKVVGKQVGK</sequence>
<dbReference type="EMBL" id="SACY01000006">
    <property type="protein sequence ID" value="RVU23330.1"/>
    <property type="molecule type" value="Genomic_DNA"/>
</dbReference>
<proteinExistence type="predicted"/>
<evidence type="ECO:0000313" key="2">
    <source>
        <dbReference type="EMBL" id="RVU23330.1"/>
    </source>
</evidence>
<name>A0A437PM25_9BACT</name>
<dbReference type="OrthoDB" id="1014491at2"/>
<gene>
    <name evidence="2" type="ORF">EOJ36_11395</name>
</gene>
<comment type="caution">
    <text evidence="2">The sequence shown here is derived from an EMBL/GenBank/DDBJ whole genome shotgun (WGS) entry which is preliminary data.</text>
</comment>
<dbReference type="InterPro" id="IPR025737">
    <property type="entry name" value="FApF"/>
</dbReference>
<feature type="chain" id="PRO_5019099557" evidence="1">
    <location>
        <begin position="42"/>
        <end position="274"/>
    </location>
</feature>
<evidence type="ECO:0000256" key="1">
    <source>
        <dbReference type="SAM" id="SignalP"/>
    </source>
</evidence>
<protein>
    <submittedName>
        <fullName evidence="2">Transporter</fullName>
    </submittedName>
</protein>